<dbReference type="GO" id="GO:0009279">
    <property type="term" value="C:cell outer membrane"/>
    <property type="evidence" value="ECO:0007669"/>
    <property type="project" value="UniProtKB-SubCell"/>
</dbReference>
<evidence type="ECO:0008006" key="6">
    <source>
        <dbReference type="Google" id="ProtNLM"/>
    </source>
</evidence>
<keyword evidence="5" id="KW-1185">Reference proteome</keyword>
<dbReference type="EMBL" id="AP027059">
    <property type="protein sequence ID" value="BDU50975.1"/>
    <property type="molecule type" value="Genomic_DNA"/>
</dbReference>
<evidence type="ECO:0000256" key="2">
    <source>
        <dbReference type="ARBA" id="ARBA00023136"/>
    </source>
</evidence>
<keyword evidence="3" id="KW-0998">Cell outer membrane</keyword>
<name>A0AAU9DZI2_9FUSO</name>
<gene>
    <name evidence="4" type="ORF">HLVA_15440</name>
</gene>
<dbReference type="InterPro" id="IPR036942">
    <property type="entry name" value="Beta-barrel_TonB_sf"/>
</dbReference>
<keyword evidence="2" id="KW-0472">Membrane</keyword>
<dbReference type="AlphaFoldDB" id="A0AAU9DZI2"/>
<comment type="subcellular location">
    <subcellularLocation>
        <location evidence="1">Cell outer membrane</location>
    </subcellularLocation>
</comment>
<evidence type="ECO:0000313" key="5">
    <source>
        <dbReference type="Proteomes" id="UP001321582"/>
    </source>
</evidence>
<evidence type="ECO:0000313" key="4">
    <source>
        <dbReference type="EMBL" id="BDU50975.1"/>
    </source>
</evidence>
<protein>
    <recommendedName>
        <fullName evidence="6">TonB-dependent receptor</fullName>
    </recommendedName>
</protein>
<dbReference type="Proteomes" id="UP001321582">
    <property type="component" value="Chromosome"/>
</dbReference>
<dbReference type="KEGG" id="haby:HLVA_15440"/>
<dbReference type="RefSeq" id="WP_307903822.1">
    <property type="nucleotide sequence ID" value="NZ_AP027059.1"/>
</dbReference>
<proteinExistence type="predicted"/>
<dbReference type="Gene3D" id="2.40.170.20">
    <property type="entry name" value="TonB-dependent receptor, beta-barrel domain"/>
    <property type="match status" value="1"/>
</dbReference>
<reference evidence="4 5" key="1">
    <citation type="submission" date="2022-11" db="EMBL/GenBank/DDBJ databases">
        <title>Haliovirga abyssi gen. nov., sp. nov., a mesophilic fermentative bacterium isolated from the Iheya North hydrothermal field and the proposal of Haliovirgaceae fam. nov.</title>
        <authorList>
            <person name="Miyazaki U."/>
            <person name="Tame A."/>
            <person name="Miyazaki J."/>
            <person name="Takai K."/>
            <person name="Sawayama S."/>
            <person name="Kitajima M."/>
            <person name="Okamoto A."/>
            <person name="Nakagawa S."/>
        </authorList>
    </citation>
    <scope>NUCLEOTIDE SEQUENCE [LARGE SCALE GENOMIC DNA]</scope>
    <source>
        <strain evidence="4 5">IC12</strain>
    </source>
</reference>
<evidence type="ECO:0000256" key="3">
    <source>
        <dbReference type="ARBA" id="ARBA00023237"/>
    </source>
</evidence>
<accession>A0AAU9DZI2</accession>
<organism evidence="4 5">
    <name type="scientific">Haliovirga abyssi</name>
    <dbReference type="NCBI Taxonomy" id="2996794"/>
    <lineage>
        <taxon>Bacteria</taxon>
        <taxon>Fusobacteriati</taxon>
        <taxon>Fusobacteriota</taxon>
        <taxon>Fusobacteriia</taxon>
        <taxon>Fusobacteriales</taxon>
        <taxon>Haliovirgaceae</taxon>
        <taxon>Haliovirga</taxon>
    </lineage>
</organism>
<sequence length="554" mass="64762">MRKLLISIIGFFLLINLVFSEENYNLGEKDVVGKDKRDYKEELDLKSNKIKIKDEKLQIKLKDEKLKFLKSLNIKNIKIKNDVSESELKYNIYVYNTPKVIMKSEDKKSKNYDNYITFGLGGYKGIDAFKYIIDYTNDDKEKDLTYFLHLGREIKGEDRRNDNESTDNYFVKLWHKNMNLALSHIIINQNFPGKDNATAKVDTFKEEKKSEINFNSDVIIKKSENLNIGLDAFFNQTKSVTAPIREYNNRYYNVYGKYIKLLKEDFMEFNLEYFSDGLDDFNLNSIRVKGNDKLKLKKYGDINLDLGVALEVANVDGVGEQNYKLKVSGDKSLSDIFSVNFNIMKNSLREVNKDILSGFEFGNDVLPYSSLENEDIFKTGFGSKYGNEKLNVEAGIIYNFVKNKIIYAEEDSKIANEIPISVINSKKNLNWWNLTLNSNYKYNNYLRGDVSYTYSNLENISFNPSNRVVLNVVYEKNNLKSRLEGKFYSKMYGKEDEKSYIGLYKTLNLYNVYRFSESMDISLNILNLFNYSENKKSNYPVDSRKIMLEFKMNY</sequence>
<evidence type="ECO:0000256" key="1">
    <source>
        <dbReference type="ARBA" id="ARBA00004442"/>
    </source>
</evidence>
<dbReference type="SUPFAM" id="SSF56935">
    <property type="entry name" value="Porins"/>
    <property type="match status" value="1"/>
</dbReference>